<protein>
    <submittedName>
        <fullName evidence="1">Uncharacterized protein</fullName>
    </submittedName>
</protein>
<feature type="non-terminal residue" evidence="1">
    <location>
        <position position="99"/>
    </location>
</feature>
<dbReference type="AlphaFoldDB" id="A0A087T265"/>
<proteinExistence type="predicted"/>
<dbReference type="EMBL" id="KK113050">
    <property type="protein sequence ID" value="KFM59204.1"/>
    <property type="molecule type" value="Genomic_DNA"/>
</dbReference>
<evidence type="ECO:0000313" key="1">
    <source>
        <dbReference type="EMBL" id="KFM59204.1"/>
    </source>
</evidence>
<organism evidence="1 2">
    <name type="scientific">Stegodyphus mimosarum</name>
    <name type="common">African social velvet spider</name>
    <dbReference type="NCBI Taxonomy" id="407821"/>
    <lineage>
        <taxon>Eukaryota</taxon>
        <taxon>Metazoa</taxon>
        <taxon>Ecdysozoa</taxon>
        <taxon>Arthropoda</taxon>
        <taxon>Chelicerata</taxon>
        <taxon>Arachnida</taxon>
        <taxon>Araneae</taxon>
        <taxon>Araneomorphae</taxon>
        <taxon>Entelegynae</taxon>
        <taxon>Eresoidea</taxon>
        <taxon>Eresidae</taxon>
        <taxon>Stegodyphus</taxon>
    </lineage>
</organism>
<reference evidence="1 2" key="1">
    <citation type="submission" date="2013-11" db="EMBL/GenBank/DDBJ databases">
        <title>Genome sequencing of Stegodyphus mimosarum.</title>
        <authorList>
            <person name="Bechsgaard J."/>
        </authorList>
    </citation>
    <scope>NUCLEOTIDE SEQUENCE [LARGE SCALE GENOMIC DNA]</scope>
</reference>
<sequence>MFPYQGLHSWHLLRRLPLTPHHGCQHLQRCRARAMWTMERHRVMFSDELCFCFSNDSFRMHVWHRCGDGSNLAAIVKCPTMQQHSIMVWGAAVNDSRSL</sequence>
<dbReference type="GO" id="GO:0003676">
    <property type="term" value="F:nucleic acid binding"/>
    <property type="evidence" value="ECO:0007669"/>
    <property type="project" value="InterPro"/>
</dbReference>
<accession>A0A087T265</accession>
<name>A0A087T265_STEMI</name>
<dbReference type="OrthoDB" id="6471328at2759"/>
<dbReference type="Gene3D" id="3.30.420.10">
    <property type="entry name" value="Ribonuclease H-like superfamily/Ribonuclease H"/>
    <property type="match status" value="1"/>
</dbReference>
<keyword evidence="2" id="KW-1185">Reference proteome</keyword>
<evidence type="ECO:0000313" key="2">
    <source>
        <dbReference type="Proteomes" id="UP000054359"/>
    </source>
</evidence>
<dbReference type="InterPro" id="IPR036397">
    <property type="entry name" value="RNaseH_sf"/>
</dbReference>
<gene>
    <name evidence="1" type="ORF">X975_18137</name>
</gene>
<dbReference type="Proteomes" id="UP000054359">
    <property type="component" value="Unassembled WGS sequence"/>
</dbReference>